<keyword evidence="1" id="KW-0472">Membrane</keyword>
<name>A0A0S4IW22_BODSA</name>
<dbReference type="VEuPathDB" id="TriTrypDB:BSAL_76270"/>
<dbReference type="AlphaFoldDB" id="A0A0S4IW22"/>
<organism evidence="2 3">
    <name type="scientific">Bodo saltans</name>
    <name type="common">Flagellated protozoan</name>
    <dbReference type="NCBI Taxonomy" id="75058"/>
    <lineage>
        <taxon>Eukaryota</taxon>
        <taxon>Discoba</taxon>
        <taxon>Euglenozoa</taxon>
        <taxon>Kinetoplastea</taxon>
        <taxon>Metakinetoplastina</taxon>
        <taxon>Eubodonida</taxon>
        <taxon>Bodonidae</taxon>
        <taxon>Bodo</taxon>
    </lineage>
</organism>
<evidence type="ECO:0000313" key="3">
    <source>
        <dbReference type="Proteomes" id="UP000051952"/>
    </source>
</evidence>
<evidence type="ECO:0000313" key="2">
    <source>
        <dbReference type="EMBL" id="CUG24165.1"/>
    </source>
</evidence>
<proteinExistence type="predicted"/>
<dbReference type="Proteomes" id="UP000051952">
    <property type="component" value="Unassembled WGS sequence"/>
</dbReference>
<dbReference type="OrthoDB" id="273867at2759"/>
<gene>
    <name evidence="2" type="ORF">BSAL_76270</name>
</gene>
<feature type="transmembrane region" description="Helical" evidence="1">
    <location>
        <begin position="6"/>
        <end position="24"/>
    </location>
</feature>
<protein>
    <submittedName>
        <fullName evidence="2">Transmembrane protein, putative</fullName>
    </submittedName>
</protein>
<keyword evidence="1 2" id="KW-0812">Transmembrane</keyword>
<keyword evidence="1" id="KW-1133">Transmembrane helix</keyword>
<evidence type="ECO:0000256" key="1">
    <source>
        <dbReference type="SAM" id="Phobius"/>
    </source>
</evidence>
<accession>A0A0S4IW22</accession>
<sequence>MIVWLVEFAISIAVGAAVVYFFFLTNAPQVAGSLPVSSSSAKRRVNDCESVSWLSCIEQWLCAVALGGGCADSALWSSQLAYNIDSSLARLQKERSPSLHLEAFTFADGCGAPRFRGVDKEKLPAIPLPMITSVRSRVSHGPEQSVTRELTCSLRYMDASFHLRINCEAPLLGSFPAEMRIPADLLSLKGVIDVHELVLEADVCFRLCGRRAEIFFPGAPHVDSKILAFPSGSRRSSQTHLPMEVKAGELVRNSIRVALENLVFPQVLVLTVHSSTPFLRWSREQLDSASH</sequence>
<keyword evidence="3" id="KW-1185">Reference proteome</keyword>
<reference evidence="3" key="1">
    <citation type="submission" date="2015-09" db="EMBL/GenBank/DDBJ databases">
        <authorList>
            <consortium name="Pathogen Informatics"/>
        </authorList>
    </citation>
    <scope>NUCLEOTIDE SEQUENCE [LARGE SCALE GENOMIC DNA]</scope>
    <source>
        <strain evidence="3">Lake Konstanz</strain>
    </source>
</reference>
<dbReference type="EMBL" id="CYKH01000713">
    <property type="protein sequence ID" value="CUG24165.1"/>
    <property type="molecule type" value="Genomic_DNA"/>
</dbReference>